<keyword evidence="1" id="KW-0614">Plasmid</keyword>
<reference evidence="1" key="1">
    <citation type="submission" date="2013-09" db="EMBL/GenBank/DDBJ databases">
        <title>Complete nucleotide sequence of Streptomyces linear plasmid pFRL3.</title>
        <authorList>
            <person name="Chen Z."/>
            <person name="Fang P."/>
            <person name="Qin Z."/>
        </authorList>
    </citation>
    <scope>NUCLEOTIDE SEQUENCE</scope>
    <source>
        <plasmid evidence="1">pFRL3</plasmid>
    </source>
</reference>
<accession>V9Z0W8</accession>
<proteinExistence type="predicted"/>
<dbReference type="EMBL" id="KF602048">
    <property type="protein sequence ID" value="AHE39220.1"/>
    <property type="molecule type" value="Genomic_DNA"/>
</dbReference>
<evidence type="ECO:0000313" key="1">
    <source>
        <dbReference type="EMBL" id="AHE39220.1"/>
    </source>
</evidence>
<geneLocation type="plasmid" evidence="1">
    <name>pFRL3</name>
</geneLocation>
<name>V9Z0W8_9ACTN</name>
<dbReference type="RefSeq" id="WP_024126601.1">
    <property type="nucleotide sequence ID" value="NC_023283.1"/>
</dbReference>
<protein>
    <submittedName>
        <fullName evidence="1">Uncharacterized protein</fullName>
    </submittedName>
</protein>
<organism evidence="1">
    <name type="scientific">Streptomyces sp. FR1</name>
    <dbReference type="NCBI Taxonomy" id="349971"/>
    <lineage>
        <taxon>Bacteria</taxon>
        <taxon>Bacillati</taxon>
        <taxon>Actinomycetota</taxon>
        <taxon>Actinomycetes</taxon>
        <taxon>Kitasatosporales</taxon>
        <taxon>Streptomycetaceae</taxon>
        <taxon>Streptomyces</taxon>
    </lineage>
</organism>
<sequence>MPSTPAQAIWRFADHDTVRTSEGRIFHRGLRRTQQWAAPGGDASAELDDNAVRDLLSADPRAVFAPTGPDAYTPLPGRALDTPEALRLLDIRPATGATLHRHVLDRVGAFAGSTTGARRTPTPAPRLRPADVRASLLGTAERHRAARITLDRVHGRLHARYAIASTLHTHTYVLTTT</sequence>
<gene>
    <name evidence="1" type="ORF">pFRL3_443c</name>
</gene>
<dbReference type="AlphaFoldDB" id="V9Z0W8"/>